<keyword evidence="1" id="KW-0472">Membrane</keyword>
<dbReference type="RefSeq" id="WP_158039459.1">
    <property type="nucleotide sequence ID" value="NZ_JACCFV010000001.1"/>
</dbReference>
<organism evidence="3 4">
    <name type="scientific">Pseudoclavibacter chungangensis</name>
    <dbReference type="NCBI Taxonomy" id="587635"/>
    <lineage>
        <taxon>Bacteria</taxon>
        <taxon>Bacillati</taxon>
        <taxon>Actinomycetota</taxon>
        <taxon>Actinomycetes</taxon>
        <taxon>Micrococcales</taxon>
        <taxon>Microbacteriaceae</taxon>
        <taxon>Pseudoclavibacter</taxon>
    </lineage>
</organism>
<reference evidence="3 4" key="1">
    <citation type="submission" date="2019-09" db="EMBL/GenBank/DDBJ databases">
        <title>Phylogeny of genus Pseudoclavibacter and closely related genus.</title>
        <authorList>
            <person name="Li Y."/>
        </authorList>
    </citation>
    <scope>NUCLEOTIDE SEQUENCE [LARGE SCALE GENOMIC DNA]</scope>
    <source>
        <strain evidence="3 4">DSM 23821</strain>
    </source>
</reference>
<gene>
    <name evidence="3" type="ORF">F8O01_03280</name>
</gene>
<dbReference type="EMBL" id="WBJZ01000003">
    <property type="protein sequence ID" value="KAB1660359.1"/>
    <property type="molecule type" value="Genomic_DNA"/>
</dbReference>
<keyword evidence="1" id="KW-0812">Transmembrane</keyword>
<dbReference type="OrthoDB" id="5996503at2"/>
<keyword evidence="1" id="KW-1133">Transmembrane helix</keyword>
<evidence type="ECO:0000313" key="3">
    <source>
        <dbReference type="EMBL" id="KAB1660359.1"/>
    </source>
</evidence>
<proteinExistence type="predicted"/>
<evidence type="ECO:0000256" key="1">
    <source>
        <dbReference type="SAM" id="Phobius"/>
    </source>
</evidence>
<dbReference type="Proteomes" id="UP000467240">
    <property type="component" value="Unassembled WGS sequence"/>
</dbReference>
<protein>
    <submittedName>
        <fullName evidence="3">SHOCT domain-containing protein</fullName>
    </submittedName>
</protein>
<accession>A0A7J5C0C8</accession>
<dbReference type="AlphaFoldDB" id="A0A7J5C0C8"/>
<dbReference type="InterPro" id="IPR018649">
    <property type="entry name" value="SHOCT"/>
</dbReference>
<feature type="domain" description="SHOCT" evidence="2">
    <location>
        <begin position="48"/>
        <end position="74"/>
    </location>
</feature>
<comment type="caution">
    <text evidence="3">The sequence shown here is derived from an EMBL/GenBank/DDBJ whole genome shotgun (WGS) entry which is preliminary data.</text>
</comment>
<keyword evidence="4" id="KW-1185">Reference proteome</keyword>
<name>A0A7J5C0C8_9MICO</name>
<feature type="transmembrane region" description="Helical" evidence="1">
    <location>
        <begin position="6"/>
        <end position="33"/>
    </location>
</feature>
<evidence type="ECO:0000259" key="2">
    <source>
        <dbReference type="Pfam" id="PF09851"/>
    </source>
</evidence>
<evidence type="ECO:0000313" key="4">
    <source>
        <dbReference type="Proteomes" id="UP000467240"/>
    </source>
</evidence>
<dbReference type="Pfam" id="PF09851">
    <property type="entry name" value="SHOCT"/>
    <property type="match status" value="1"/>
</dbReference>
<sequence>MFANLSGWHIVIIAAILLAFLVAAIVVVVVVLVARSRTTGNAVVDPATQLERLTELRDSGVLTSEEYERKRAALVKRL</sequence>